<proteinExistence type="predicted"/>
<gene>
    <name evidence="2" type="ORF">DRF67_12225</name>
</gene>
<name>A0A3D9B1F0_9FLAO</name>
<dbReference type="EMBL" id="QNVV01000010">
    <property type="protein sequence ID" value="REC47106.1"/>
    <property type="molecule type" value="Genomic_DNA"/>
</dbReference>
<accession>A0A3D9B1F0</accession>
<evidence type="ECO:0000259" key="1">
    <source>
        <dbReference type="Pfam" id="PF01370"/>
    </source>
</evidence>
<dbReference type="Pfam" id="PF01370">
    <property type="entry name" value="Epimerase"/>
    <property type="match status" value="1"/>
</dbReference>
<dbReference type="Proteomes" id="UP000256257">
    <property type="component" value="Unassembled WGS sequence"/>
</dbReference>
<dbReference type="InterPro" id="IPR001509">
    <property type="entry name" value="Epimerase_deHydtase"/>
</dbReference>
<dbReference type="SUPFAM" id="SSF51735">
    <property type="entry name" value="NAD(P)-binding Rossmann-fold domains"/>
    <property type="match status" value="1"/>
</dbReference>
<evidence type="ECO:0000313" key="2">
    <source>
        <dbReference type="EMBL" id="REC47106.1"/>
    </source>
</evidence>
<dbReference type="InterPro" id="IPR036291">
    <property type="entry name" value="NAD(P)-bd_dom_sf"/>
</dbReference>
<dbReference type="Gene3D" id="3.40.50.720">
    <property type="entry name" value="NAD(P)-binding Rossmann-like Domain"/>
    <property type="match status" value="1"/>
</dbReference>
<dbReference type="InterPro" id="IPR051783">
    <property type="entry name" value="NAD(P)-dependent_oxidoreduct"/>
</dbReference>
<evidence type="ECO:0000313" key="3">
    <source>
        <dbReference type="Proteomes" id="UP000256257"/>
    </source>
</evidence>
<feature type="domain" description="NAD-dependent epimerase/dehydratase" evidence="1">
    <location>
        <begin position="2"/>
        <end position="200"/>
    </location>
</feature>
<dbReference type="GO" id="GO:0005737">
    <property type="term" value="C:cytoplasm"/>
    <property type="evidence" value="ECO:0007669"/>
    <property type="project" value="TreeGrafter"/>
</dbReference>
<dbReference type="PANTHER" id="PTHR48079:SF6">
    <property type="entry name" value="NAD(P)-BINDING DOMAIN-CONTAINING PROTEIN-RELATED"/>
    <property type="match status" value="1"/>
</dbReference>
<reference evidence="2 3" key="1">
    <citation type="submission" date="2018-06" db="EMBL/GenBank/DDBJ databases">
        <title>Novel Chryseobacterium species.</title>
        <authorList>
            <person name="Newman J."/>
            <person name="Hugo C."/>
            <person name="Oosthuizen L."/>
            <person name="Charimba G."/>
        </authorList>
    </citation>
    <scope>NUCLEOTIDE SEQUENCE [LARGE SCALE GENOMIC DNA]</scope>
    <source>
        <strain evidence="2 3">7_F195</strain>
    </source>
</reference>
<dbReference type="OrthoDB" id="596910at2"/>
<dbReference type="PANTHER" id="PTHR48079">
    <property type="entry name" value="PROTEIN YEEZ"/>
    <property type="match status" value="1"/>
</dbReference>
<sequence>MVLVTGATGMLGRVVMLELLNRGKKVRAIKRPSSNLKEVRKSFEYYSSENTILFNQIEWIDADLFDKKGLREAILGVEEVYHCAAKVSYDQTDYEEVNKVNIEGTENILEISKQLYVKKFLYVSSSLIFTTEKEKMIGENAAFIDGKKNTIYAASKYKADKAVCLASAAGLNTIIINPGMIIGSGNWEKSSGELLKIFMNAPYTFSGGCGCVDVRDVAKIAVELMDQNVFGERFLIVSENRKYKELSDLIKKMLGKRKSWVLPQFFLSIGRLLNIISRGSLPGLRMLTRPNIEFLTSFQRISNDKVVRMLNYHFITVEQSILFHINNFLNEKKG</sequence>
<keyword evidence="3" id="KW-1185">Reference proteome</keyword>
<comment type="caution">
    <text evidence="2">The sequence shown here is derived from an EMBL/GenBank/DDBJ whole genome shotgun (WGS) entry which is preliminary data.</text>
</comment>
<protein>
    <submittedName>
        <fullName evidence="2">NAD-dependent epimerase</fullName>
    </submittedName>
</protein>
<dbReference type="AlphaFoldDB" id="A0A3D9B1F0"/>
<organism evidence="2 3">
    <name type="scientific">Chryseobacterium pennipullorum</name>
    <dbReference type="NCBI Taxonomy" id="2258963"/>
    <lineage>
        <taxon>Bacteria</taxon>
        <taxon>Pseudomonadati</taxon>
        <taxon>Bacteroidota</taxon>
        <taxon>Flavobacteriia</taxon>
        <taxon>Flavobacteriales</taxon>
        <taxon>Weeksellaceae</taxon>
        <taxon>Chryseobacterium group</taxon>
        <taxon>Chryseobacterium</taxon>
    </lineage>
</organism>
<dbReference type="GO" id="GO:0004029">
    <property type="term" value="F:aldehyde dehydrogenase (NAD+) activity"/>
    <property type="evidence" value="ECO:0007669"/>
    <property type="project" value="TreeGrafter"/>
</dbReference>